<feature type="transmembrane region" description="Helical" evidence="1">
    <location>
        <begin position="64"/>
        <end position="80"/>
    </location>
</feature>
<gene>
    <name evidence="2" type="ORF">NCTC5385_01298</name>
</gene>
<dbReference type="AlphaFoldDB" id="A0A4U9YJW9"/>
<keyword evidence="1" id="KW-0812">Transmembrane</keyword>
<evidence type="ECO:0000313" key="3">
    <source>
        <dbReference type="Proteomes" id="UP000304914"/>
    </source>
</evidence>
<reference evidence="2 3" key="1">
    <citation type="submission" date="2019-05" db="EMBL/GenBank/DDBJ databases">
        <authorList>
            <consortium name="Pathogen Informatics"/>
        </authorList>
    </citation>
    <scope>NUCLEOTIDE SEQUENCE [LARGE SCALE GENOMIC DNA]</scope>
    <source>
        <strain evidence="2 3">NCTC5385</strain>
    </source>
</reference>
<dbReference type="RefSeq" id="WP_138068543.1">
    <property type="nucleotide sequence ID" value="NZ_LR594035.1"/>
</dbReference>
<feature type="transmembrane region" description="Helical" evidence="1">
    <location>
        <begin position="164"/>
        <end position="188"/>
    </location>
</feature>
<dbReference type="NCBIfam" id="TIGR02185">
    <property type="entry name" value="Trep_Strep"/>
    <property type="match status" value="1"/>
</dbReference>
<sequence length="195" mass="21703">MTKQLKIKDFLLIALLTALYMLIYFATMLISTPLGPFGHAISPGICALFSGTVLYFMSKKVGKMWQFTLMTFLLMAIFTLLGGGYLPWLISSVAMAILADLLASSSKNTSLIKLAIASGLMHVGQSWGAIIPSLFFVEKYKEEWIQRGQSVKDMEELTKFTTGIWGLISTVLVFLLAVAGVYFGHFILRKHFKEN</sequence>
<keyword evidence="1" id="KW-0472">Membrane</keyword>
<dbReference type="STRING" id="873448.STRPO_0485"/>
<feature type="transmembrane region" description="Helical" evidence="1">
    <location>
        <begin position="12"/>
        <end position="31"/>
    </location>
</feature>
<dbReference type="InterPro" id="IPR011733">
    <property type="entry name" value="CHP02185_IM"/>
</dbReference>
<evidence type="ECO:0000313" key="2">
    <source>
        <dbReference type="EMBL" id="VTS26935.1"/>
    </source>
</evidence>
<dbReference type="Pfam" id="PF09605">
    <property type="entry name" value="Trep_Strep"/>
    <property type="match status" value="1"/>
</dbReference>
<name>A0A4U9YJW9_9STRE</name>
<accession>A0A4U9YJW9</accession>
<organism evidence="2 3">
    <name type="scientific">Streptococcus pseudoporcinus</name>
    <dbReference type="NCBI Taxonomy" id="361101"/>
    <lineage>
        <taxon>Bacteria</taxon>
        <taxon>Bacillati</taxon>
        <taxon>Bacillota</taxon>
        <taxon>Bacilli</taxon>
        <taxon>Lactobacillales</taxon>
        <taxon>Streptococcaceae</taxon>
        <taxon>Streptococcus</taxon>
    </lineage>
</organism>
<evidence type="ECO:0000256" key="1">
    <source>
        <dbReference type="SAM" id="Phobius"/>
    </source>
</evidence>
<keyword evidence="1" id="KW-1133">Transmembrane helix</keyword>
<proteinExistence type="predicted"/>
<feature type="transmembrane region" description="Helical" evidence="1">
    <location>
        <begin position="37"/>
        <end position="57"/>
    </location>
</feature>
<protein>
    <submittedName>
        <fullName evidence="2">TIGR02185 family protein</fullName>
    </submittedName>
</protein>
<dbReference type="Proteomes" id="UP000304914">
    <property type="component" value="Chromosome"/>
</dbReference>
<dbReference type="EMBL" id="LR594035">
    <property type="protein sequence ID" value="VTS26935.1"/>
    <property type="molecule type" value="Genomic_DNA"/>
</dbReference>